<evidence type="ECO:0000256" key="6">
    <source>
        <dbReference type="ARBA" id="ARBA00023125"/>
    </source>
</evidence>
<dbReference type="Gene3D" id="3.30.1360.40">
    <property type="match status" value="1"/>
</dbReference>
<dbReference type="GO" id="GO:0003918">
    <property type="term" value="F:DNA topoisomerase type II (double strand cut, ATP-hydrolyzing) activity"/>
    <property type="evidence" value="ECO:0007669"/>
    <property type="project" value="UniProtKB-EC"/>
</dbReference>
<dbReference type="SMART" id="SM00434">
    <property type="entry name" value="TOP4c"/>
    <property type="match status" value="1"/>
</dbReference>
<accession>A0ABT1W914</accession>
<dbReference type="InterPro" id="IPR013758">
    <property type="entry name" value="Topo_IIA_A/C_ab"/>
</dbReference>
<organism evidence="12 13">
    <name type="scientific">Endosaccharibacter trunci</name>
    <dbReference type="NCBI Taxonomy" id="2812733"/>
    <lineage>
        <taxon>Bacteria</taxon>
        <taxon>Pseudomonadati</taxon>
        <taxon>Pseudomonadota</taxon>
        <taxon>Alphaproteobacteria</taxon>
        <taxon>Acetobacterales</taxon>
        <taxon>Acetobacteraceae</taxon>
        <taxon>Endosaccharibacter</taxon>
    </lineage>
</organism>
<dbReference type="EC" id="5.6.2.2" evidence="8"/>
<comment type="caution">
    <text evidence="12">The sequence shown here is derived from an EMBL/GenBank/DDBJ whole genome shotgun (WGS) entry which is preliminary data.</text>
</comment>
<dbReference type="SUPFAM" id="SSF56719">
    <property type="entry name" value="Type II DNA topoisomerase"/>
    <property type="match status" value="1"/>
</dbReference>
<comment type="catalytic activity">
    <reaction evidence="1 8 9">
        <text>ATP-dependent breakage, passage and rejoining of double-stranded DNA.</text>
        <dbReference type="EC" id="5.6.2.2"/>
    </reaction>
</comment>
<evidence type="ECO:0000259" key="11">
    <source>
        <dbReference type="PROSITE" id="PS52040"/>
    </source>
</evidence>
<dbReference type="InterPro" id="IPR050220">
    <property type="entry name" value="Type_II_DNA_Topoisomerases"/>
</dbReference>
<dbReference type="Gene3D" id="1.10.268.10">
    <property type="entry name" value="Topoisomerase, domain 3"/>
    <property type="match status" value="1"/>
</dbReference>
<comment type="miscellaneous">
    <text evidence="8">Few gyrases are as efficient as E.coli at forming negative supercoils. Not all organisms have 2 type II topoisomerases; in organisms with a single type II topoisomerase this enzyme also has to decatenate newly replicated chromosomes.</text>
</comment>
<keyword evidence="13" id="KW-1185">Reference proteome</keyword>
<dbReference type="PANTHER" id="PTHR43493">
    <property type="entry name" value="DNA GYRASE/TOPOISOMERASE SUBUNIT A"/>
    <property type="match status" value="1"/>
</dbReference>
<keyword evidence="8" id="KW-0963">Cytoplasm</keyword>
<keyword evidence="7 8" id="KW-0413">Isomerase</keyword>
<dbReference type="RefSeq" id="WP_422864959.1">
    <property type="nucleotide sequence ID" value="NZ_JAMSKV010000012.1"/>
</dbReference>
<evidence type="ECO:0000256" key="5">
    <source>
        <dbReference type="ARBA" id="ARBA00023029"/>
    </source>
</evidence>
<dbReference type="Gene3D" id="2.120.10.90">
    <property type="entry name" value="DNA gyrase/topoisomerase IV, subunit A, C-terminal"/>
    <property type="match status" value="1"/>
</dbReference>
<dbReference type="NCBIfam" id="NF004043">
    <property type="entry name" value="PRK05560.1"/>
    <property type="match status" value="1"/>
</dbReference>
<evidence type="ECO:0000313" key="12">
    <source>
        <dbReference type="EMBL" id="MCQ8279369.1"/>
    </source>
</evidence>
<evidence type="ECO:0000256" key="1">
    <source>
        <dbReference type="ARBA" id="ARBA00000185"/>
    </source>
</evidence>
<dbReference type="PROSITE" id="PS52040">
    <property type="entry name" value="TOPO_IIA"/>
    <property type="match status" value="1"/>
</dbReference>
<dbReference type="InterPro" id="IPR013760">
    <property type="entry name" value="Topo_IIA-like_dom_sf"/>
</dbReference>
<keyword evidence="3 8" id="KW-0547">Nucleotide-binding</keyword>
<name>A0ABT1W914_9PROT</name>
<feature type="short sequence motif" description="GyrA-box" evidence="8">
    <location>
        <begin position="543"/>
        <end position="549"/>
    </location>
</feature>
<keyword evidence="5 8" id="KW-0799">Topoisomerase</keyword>
<dbReference type="Proteomes" id="UP001524587">
    <property type="component" value="Unassembled WGS sequence"/>
</dbReference>
<evidence type="ECO:0000256" key="2">
    <source>
        <dbReference type="ARBA" id="ARBA00008263"/>
    </source>
</evidence>
<evidence type="ECO:0000256" key="9">
    <source>
        <dbReference type="PROSITE-ProRule" id="PRU01384"/>
    </source>
</evidence>
<feature type="active site" description="O-(5'-phospho-DNA)-tyrosine intermediate" evidence="8 9">
    <location>
        <position position="115"/>
    </location>
</feature>
<keyword evidence="6 8" id="KW-0238">DNA-binding</keyword>
<evidence type="ECO:0000313" key="13">
    <source>
        <dbReference type="Proteomes" id="UP001524587"/>
    </source>
</evidence>
<comment type="subunit">
    <text evidence="8">Heterotetramer, composed of two GyrA and two GyrB chains. In the heterotetramer, GyrA contains the active site tyrosine that forms a transient covalent intermediate with DNA, while GyrB binds cofactors and catalyzes ATP hydrolysis.</text>
</comment>
<evidence type="ECO:0000256" key="7">
    <source>
        <dbReference type="ARBA" id="ARBA00023235"/>
    </source>
</evidence>
<sequence length="936" mass="102243">MVPVTIEEEMRSSYLAYAMSVIVSRALPDVRDGLKPVHRRILYSMRESGFTHDKPYRKSARAVGDVMGKYHPHGDSSIYDAMVRMAQSWSMRVRLIDGQGNFGSVDGDSPAAMRYTEARLSKSAMFLLDDIDRDTVDFGPNYDESEEEPKVLPAAYPNLLINGGSGIAVGMATNIPTHNPGEIIDATLALIADPSLSLEDLMRIVPGPDFPTGGIILGRSGIRSAFETGRGSVMVRARAEIEDLRRDRKAIVITEIPYQVNKSTLQEKIAELVRAKQIEGISDIRDESDRSGMRIVIEVKRDATPEVVLNQLYRFTQLQTSFGVNMLALNDGQPKLMGLKEMLLAFIAFREEVILRRSRFDLGKARDRGHLLVGLVLAVANIDRVIALIRSAPDAASAREALMTQDWDAAEIEPLLSLIHDDGNVVVDGRVRLTEAQARGILELRLQRLTGLEREKIQAELGEVGQRINELLEIIGSRPRRLEVMRDELGVVRAEIATPRMTEISDVAGDQTDESLVEPGQMVVTITRDGFIKRTPLETFRAQNRGGRGRTAAGRRGDDIVTRSFNAHTHQWVLFFSSGGKAYREKVWRLPEASPTAKGRALVNLLPELGGDSITTVLPLPQDETLWENLHLVFATASGNVRRNRLSDFRNVRSSGLIAMKLDEEWGKHGDSLIGVATCREGQDVMLATRLGRCIRFQITDETLRVFAGRDSTGVRGIKLLNNDEVNSLAVLNHLDADPAERAGYLKMANAKRRADAADTPADGDAEIEAEAQEEGVVAAALDADRFAEMEAAEEILLTVTNGGFGKRSSAFEYRVSGRGGQGIANISLTARSGTEVVATLPVLHGTDVMLVTDAGRLIRVPVDQVRITGRASMGVTLFRLDGKERVTSVFPVLEDDSAEGEDAAEIAGPLPAEGVVPDAGPKDAGPEESGPGSEG</sequence>
<dbReference type="InterPro" id="IPR005743">
    <property type="entry name" value="GyrA"/>
</dbReference>
<dbReference type="InterPro" id="IPR035516">
    <property type="entry name" value="Gyrase/topoIV_suA_C"/>
</dbReference>
<comment type="function">
    <text evidence="8">A type II topoisomerase that negatively supercoils closed circular double-stranded (ds) DNA in an ATP-dependent manner to modulate DNA topology and maintain chromosomes in an underwound state. Negative supercoiling favors strand separation, and DNA replication, transcription, recombination and repair, all of which involve strand separation. Also able to catalyze the interconversion of other topological isomers of dsDNA rings, including catenanes and knotted rings. Type II topoisomerases break and join 2 DNA strands simultaneously in an ATP-dependent manner.</text>
</comment>
<feature type="region of interest" description="Disordered" evidence="10">
    <location>
        <begin position="897"/>
        <end position="936"/>
    </location>
</feature>
<evidence type="ECO:0000256" key="8">
    <source>
        <dbReference type="HAMAP-Rule" id="MF_01897"/>
    </source>
</evidence>
<evidence type="ECO:0000256" key="3">
    <source>
        <dbReference type="ARBA" id="ARBA00022741"/>
    </source>
</evidence>
<dbReference type="InterPro" id="IPR013757">
    <property type="entry name" value="Topo_IIA_A_a_sf"/>
</dbReference>
<keyword evidence="4 8" id="KW-0067">ATP-binding</keyword>
<comment type="subcellular location">
    <subcellularLocation>
        <location evidence="8">Cytoplasm</location>
    </subcellularLocation>
</comment>
<dbReference type="CDD" id="cd00187">
    <property type="entry name" value="TOP4c"/>
    <property type="match status" value="1"/>
</dbReference>
<dbReference type="InterPro" id="IPR002205">
    <property type="entry name" value="Topo_IIA_dom_A"/>
</dbReference>
<dbReference type="NCBIfam" id="TIGR01063">
    <property type="entry name" value="gyrA"/>
    <property type="match status" value="1"/>
</dbReference>
<dbReference type="PANTHER" id="PTHR43493:SF5">
    <property type="entry name" value="DNA GYRASE SUBUNIT A, CHLOROPLASTIC_MITOCHONDRIAL"/>
    <property type="match status" value="1"/>
</dbReference>
<dbReference type="InterPro" id="IPR006691">
    <property type="entry name" value="GyrA/parC_rep"/>
</dbReference>
<feature type="domain" description="Topo IIA-type catalytic" evidence="11">
    <location>
        <begin position="27"/>
        <end position="516"/>
    </location>
</feature>
<dbReference type="SUPFAM" id="SSF101904">
    <property type="entry name" value="GyrA/ParC C-terminal domain-like"/>
    <property type="match status" value="1"/>
</dbReference>
<dbReference type="Gene3D" id="3.90.199.10">
    <property type="entry name" value="Topoisomerase II, domain 5"/>
    <property type="match status" value="1"/>
</dbReference>
<reference evidence="12 13" key="1">
    <citation type="submission" date="2022-06" db="EMBL/GenBank/DDBJ databases">
        <title>Endosaccharibacter gen. nov., sp. nov., endophytic bacteria isolated from sugarcane.</title>
        <authorList>
            <person name="Pitiwittayakul N."/>
            <person name="Yukphan P."/>
            <person name="Charoenyingcharoen P."/>
            <person name="Tanasupawat S."/>
        </authorList>
    </citation>
    <scope>NUCLEOTIDE SEQUENCE [LARGE SCALE GENOMIC DNA]</scope>
    <source>
        <strain evidence="12 13">KSS8</strain>
    </source>
</reference>
<dbReference type="NCBIfam" id="NF004044">
    <property type="entry name" value="PRK05561.1"/>
    <property type="match status" value="1"/>
</dbReference>
<gene>
    <name evidence="8 12" type="primary">gyrA</name>
    <name evidence="12" type="ORF">NFI95_13060</name>
</gene>
<dbReference type="HAMAP" id="MF_01897">
    <property type="entry name" value="GyrA"/>
    <property type="match status" value="1"/>
</dbReference>
<dbReference type="EMBL" id="JAMSKV010000012">
    <property type="protein sequence ID" value="MCQ8279369.1"/>
    <property type="molecule type" value="Genomic_DNA"/>
</dbReference>
<evidence type="ECO:0000256" key="10">
    <source>
        <dbReference type="SAM" id="MobiDB-lite"/>
    </source>
</evidence>
<evidence type="ECO:0000256" key="4">
    <source>
        <dbReference type="ARBA" id="ARBA00022840"/>
    </source>
</evidence>
<protein>
    <recommendedName>
        <fullName evidence="8">DNA gyrase subunit A</fullName>
        <ecNumber evidence="8">5.6.2.2</ecNumber>
    </recommendedName>
</protein>
<comment type="similarity">
    <text evidence="2 8">Belongs to the type II topoisomerase GyrA/ParC subunit family.</text>
</comment>
<proteinExistence type="inferred from homology"/>
<dbReference type="Pfam" id="PF00521">
    <property type="entry name" value="DNA_topoisoIV"/>
    <property type="match status" value="1"/>
</dbReference>
<dbReference type="Pfam" id="PF03989">
    <property type="entry name" value="DNA_gyraseA_C"/>
    <property type="match status" value="6"/>
</dbReference>